<reference evidence="2" key="3">
    <citation type="submission" date="2025-09" db="UniProtKB">
        <authorList>
            <consortium name="Ensembl"/>
        </authorList>
    </citation>
    <scope>IDENTIFICATION</scope>
</reference>
<feature type="region of interest" description="Disordered" evidence="1">
    <location>
        <begin position="56"/>
        <end position="100"/>
    </location>
</feature>
<dbReference type="AlphaFoldDB" id="A0A7N5P0S9"/>
<reference evidence="2 3" key="1">
    <citation type="journal article" date="2010" name="Nature">
        <title>The sequence and de novo assembly of the giant panda genome.</title>
        <authorList>
            <person name="Li R."/>
            <person name="Fan W."/>
            <person name="Tian G."/>
            <person name="Zhu H."/>
            <person name="He L."/>
            <person name="Cai J."/>
            <person name="Huang Q."/>
            <person name="Cai Q."/>
            <person name="Li B."/>
            <person name="Bai Y."/>
            <person name="Zhang Z."/>
            <person name="Zhang Y."/>
            <person name="Wang W."/>
            <person name="Li J."/>
            <person name="Wei F."/>
            <person name="Li H."/>
            <person name="Jian M."/>
            <person name="Li J."/>
            <person name="Zhang Z."/>
            <person name="Nielsen R."/>
            <person name="Li D."/>
            <person name="Gu W."/>
            <person name="Yang Z."/>
            <person name="Xuan Z."/>
            <person name="Ryder O.A."/>
            <person name="Leung F.C."/>
            <person name="Zhou Y."/>
            <person name="Cao J."/>
            <person name="Sun X."/>
            <person name="Fu Y."/>
            <person name="Fang X."/>
            <person name="Guo X."/>
            <person name="Wang B."/>
            <person name="Hou R."/>
            <person name="Shen F."/>
            <person name="Mu B."/>
            <person name="Ni P."/>
            <person name="Lin R."/>
            <person name="Qian W."/>
            <person name="Wang G."/>
            <person name="Yu C."/>
            <person name="Nie W."/>
            <person name="Wang J."/>
            <person name="Wu Z."/>
            <person name="Liang H."/>
            <person name="Min J."/>
            <person name="Wu Q."/>
            <person name="Cheng S."/>
            <person name="Ruan J."/>
            <person name="Wang M."/>
            <person name="Shi Z."/>
            <person name="Wen M."/>
            <person name="Liu B."/>
            <person name="Ren X."/>
            <person name="Zheng H."/>
            <person name="Dong D."/>
            <person name="Cook K."/>
            <person name="Shan G."/>
            <person name="Zhang H."/>
            <person name="Kosiol C."/>
            <person name="Xie X."/>
            <person name="Lu Z."/>
            <person name="Zheng H."/>
            <person name="Li Y."/>
            <person name="Steiner C.C."/>
            <person name="Lam T.T."/>
            <person name="Lin S."/>
            <person name="Zhang Q."/>
            <person name="Li G."/>
            <person name="Tian J."/>
            <person name="Gong T."/>
            <person name="Liu H."/>
            <person name="Zhang D."/>
            <person name="Fang L."/>
            <person name="Ye C."/>
            <person name="Zhang J."/>
            <person name="Hu W."/>
            <person name="Xu A."/>
            <person name="Ren Y."/>
            <person name="Zhang G."/>
            <person name="Bruford M.W."/>
            <person name="Li Q."/>
            <person name="Ma L."/>
            <person name="Guo Y."/>
            <person name="An N."/>
            <person name="Hu Y."/>
            <person name="Zheng Y."/>
            <person name="Shi Y."/>
            <person name="Li Z."/>
            <person name="Liu Q."/>
            <person name="Chen Y."/>
            <person name="Zhao J."/>
            <person name="Qu N."/>
            <person name="Zhao S."/>
            <person name="Tian F."/>
            <person name="Wang X."/>
            <person name="Wang H."/>
            <person name="Xu L."/>
            <person name="Liu X."/>
            <person name="Vinar T."/>
            <person name="Wang Y."/>
            <person name="Lam T.W."/>
            <person name="Yiu S.M."/>
            <person name="Liu S."/>
            <person name="Zhang H."/>
            <person name="Li D."/>
            <person name="Huang Y."/>
            <person name="Wang X."/>
            <person name="Yang G."/>
            <person name="Jiang Z."/>
            <person name="Wang J."/>
            <person name="Qin N."/>
            <person name="Li L."/>
            <person name="Li J."/>
            <person name="Bolund L."/>
            <person name="Kristiansen K."/>
            <person name="Wong G.K."/>
            <person name="Olson M."/>
            <person name="Zhang X."/>
            <person name="Li S."/>
            <person name="Yang H."/>
            <person name="Wang J."/>
            <person name="Wang J."/>
        </authorList>
    </citation>
    <scope>NUCLEOTIDE SEQUENCE [LARGE SCALE GENOMIC DNA]</scope>
</reference>
<evidence type="ECO:0000256" key="1">
    <source>
        <dbReference type="SAM" id="MobiDB-lite"/>
    </source>
</evidence>
<organism evidence="2 3">
    <name type="scientific">Ailuropoda melanoleuca</name>
    <name type="common">Giant panda</name>
    <dbReference type="NCBI Taxonomy" id="9646"/>
    <lineage>
        <taxon>Eukaryota</taxon>
        <taxon>Metazoa</taxon>
        <taxon>Chordata</taxon>
        <taxon>Craniata</taxon>
        <taxon>Vertebrata</taxon>
        <taxon>Euteleostomi</taxon>
        <taxon>Mammalia</taxon>
        <taxon>Eutheria</taxon>
        <taxon>Laurasiatheria</taxon>
        <taxon>Carnivora</taxon>
        <taxon>Caniformia</taxon>
        <taxon>Ursidae</taxon>
        <taxon>Ailuropoda</taxon>
    </lineage>
</organism>
<proteinExistence type="predicted"/>
<accession>A0A7N5P0S9</accession>
<keyword evidence="3" id="KW-1185">Reference proteome</keyword>
<reference evidence="2" key="2">
    <citation type="submission" date="2025-08" db="UniProtKB">
        <authorList>
            <consortium name="Ensembl"/>
        </authorList>
    </citation>
    <scope>IDENTIFICATION</scope>
</reference>
<dbReference type="Ensembl" id="ENSAMET00000026432.1">
    <property type="protein sequence ID" value="ENSAMEP00000024509.1"/>
    <property type="gene ID" value="ENSAMEG00000023464.1"/>
</dbReference>
<dbReference type="Proteomes" id="UP000008912">
    <property type="component" value="Unassembled WGS sequence"/>
</dbReference>
<sequence>MEVGAWWCWQLRGHTGVGSKAKKRVVLTTGSGPPTVEQSMDDVWEVPAKDSIFTTLVPKDSPDFPGRAEGTCPAGAALPPDVDAANSGAREPRLDPMWGP</sequence>
<evidence type="ECO:0000313" key="3">
    <source>
        <dbReference type="Proteomes" id="UP000008912"/>
    </source>
</evidence>
<protein>
    <submittedName>
        <fullName evidence="2">Uncharacterized protein</fullName>
    </submittedName>
</protein>
<name>A0A7N5P0S9_AILME</name>
<dbReference type="GeneTree" id="ENSGT00950000186113"/>
<dbReference type="InParanoid" id="A0A7N5P0S9"/>
<evidence type="ECO:0000313" key="2">
    <source>
        <dbReference type="Ensembl" id="ENSAMEP00000024509.1"/>
    </source>
</evidence>